<protein>
    <submittedName>
        <fullName evidence="2">Uncharacterized protein</fullName>
    </submittedName>
</protein>
<reference evidence="2 3" key="1">
    <citation type="submission" date="2018-01" db="EMBL/GenBank/DDBJ databases">
        <title>Harnessing the power of phylogenomics to disentangle the directionality and signatures of interkingdom host jumping in the parasitic fungal genus Tolypocladium.</title>
        <authorList>
            <person name="Quandt C.A."/>
            <person name="Patterson W."/>
            <person name="Spatafora J.W."/>
        </authorList>
    </citation>
    <scope>NUCLEOTIDE SEQUENCE [LARGE SCALE GENOMIC DNA]</scope>
    <source>
        <strain evidence="2 3">NRBC 100945</strain>
    </source>
</reference>
<feature type="chain" id="PRO_5015784485" evidence="1">
    <location>
        <begin position="18"/>
        <end position="115"/>
    </location>
</feature>
<keyword evidence="1" id="KW-0732">Signal</keyword>
<dbReference type="Proteomes" id="UP000237481">
    <property type="component" value="Unassembled WGS sequence"/>
</dbReference>
<comment type="caution">
    <text evidence="2">The sequence shown here is derived from an EMBL/GenBank/DDBJ whole genome shotgun (WGS) entry which is preliminary data.</text>
</comment>
<gene>
    <name evidence="2" type="ORF">TPAR_08877</name>
</gene>
<organism evidence="2 3">
    <name type="scientific">Tolypocladium paradoxum</name>
    <dbReference type="NCBI Taxonomy" id="94208"/>
    <lineage>
        <taxon>Eukaryota</taxon>
        <taxon>Fungi</taxon>
        <taxon>Dikarya</taxon>
        <taxon>Ascomycota</taxon>
        <taxon>Pezizomycotina</taxon>
        <taxon>Sordariomycetes</taxon>
        <taxon>Hypocreomycetidae</taxon>
        <taxon>Hypocreales</taxon>
        <taxon>Ophiocordycipitaceae</taxon>
        <taxon>Tolypocladium</taxon>
    </lineage>
</organism>
<dbReference type="EMBL" id="PKSG01001133">
    <property type="protein sequence ID" value="POR30891.1"/>
    <property type="molecule type" value="Genomic_DNA"/>
</dbReference>
<feature type="signal peptide" evidence="1">
    <location>
        <begin position="1"/>
        <end position="17"/>
    </location>
</feature>
<sequence>MQLSTILLAALPALALAQGTATSSAATLATTTCTSTTVLTKTLTLSQIQTVTFTRSNSTSVTPTVGTTSYFTTPSAVSTGAPSPSVKGPNSAACALDATKMALAGFVGMLAVAMM</sequence>
<evidence type="ECO:0000313" key="2">
    <source>
        <dbReference type="EMBL" id="POR30891.1"/>
    </source>
</evidence>
<dbReference type="AlphaFoldDB" id="A0A2S4KL01"/>
<keyword evidence="3" id="KW-1185">Reference proteome</keyword>
<proteinExistence type="predicted"/>
<dbReference type="OrthoDB" id="4961558at2759"/>
<evidence type="ECO:0000313" key="3">
    <source>
        <dbReference type="Proteomes" id="UP000237481"/>
    </source>
</evidence>
<name>A0A2S4KL01_9HYPO</name>
<accession>A0A2S4KL01</accession>
<evidence type="ECO:0000256" key="1">
    <source>
        <dbReference type="SAM" id="SignalP"/>
    </source>
</evidence>